<evidence type="ECO:0000313" key="2">
    <source>
        <dbReference type="EMBL" id="MBK1856058.1"/>
    </source>
</evidence>
<evidence type="ECO:0000313" key="3">
    <source>
        <dbReference type="Proteomes" id="UP000634206"/>
    </source>
</evidence>
<gene>
    <name evidence="2" type="ORF">JIN83_13880</name>
</gene>
<dbReference type="Proteomes" id="UP000634206">
    <property type="component" value="Unassembled WGS sequence"/>
</dbReference>
<sequence>MTTLRSKAHPHALIPWVLAVVALLGCNALASTKVSLRKSSQVNGGSVTQLSTNESPSTSPDRDFPGLMACTASGVSLRAPVVQRTDLSSHQRPFVVTRRGSAVYGRAPPRG</sequence>
<dbReference type="PROSITE" id="PS51257">
    <property type="entry name" value="PROKAR_LIPOPROTEIN"/>
    <property type="match status" value="1"/>
</dbReference>
<organism evidence="2 3">
    <name type="scientific">Oceaniferula flava</name>
    <dbReference type="NCBI Taxonomy" id="2800421"/>
    <lineage>
        <taxon>Bacteria</taxon>
        <taxon>Pseudomonadati</taxon>
        <taxon>Verrucomicrobiota</taxon>
        <taxon>Verrucomicrobiia</taxon>
        <taxon>Verrucomicrobiales</taxon>
        <taxon>Verrucomicrobiaceae</taxon>
        <taxon>Oceaniferula</taxon>
    </lineage>
</organism>
<feature type="compositionally biased region" description="Polar residues" evidence="1">
    <location>
        <begin position="37"/>
        <end position="59"/>
    </location>
</feature>
<keyword evidence="3" id="KW-1185">Reference proteome</keyword>
<accession>A0AAE2SDT2</accession>
<dbReference type="AlphaFoldDB" id="A0AAE2SDT2"/>
<feature type="region of interest" description="Disordered" evidence="1">
    <location>
        <begin position="37"/>
        <end position="65"/>
    </location>
</feature>
<reference evidence="2" key="1">
    <citation type="submission" date="2021-01" db="EMBL/GenBank/DDBJ databases">
        <title>Modified the classification status of verrucomicrobia.</title>
        <authorList>
            <person name="Feng X."/>
        </authorList>
    </citation>
    <scope>NUCLEOTIDE SEQUENCE</scope>
    <source>
        <strain evidence="2">5K15</strain>
    </source>
</reference>
<name>A0AAE2SDT2_9BACT</name>
<evidence type="ECO:0000256" key="1">
    <source>
        <dbReference type="SAM" id="MobiDB-lite"/>
    </source>
</evidence>
<evidence type="ECO:0008006" key="4">
    <source>
        <dbReference type="Google" id="ProtNLM"/>
    </source>
</evidence>
<dbReference type="EMBL" id="JAENIG010000010">
    <property type="protein sequence ID" value="MBK1856058.1"/>
    <property type="molecule type" value="Genomic_DNA"/>
</dbReference>
<protein>
    <recommendedName>
        <fullName evidence="4">Lipoprotein</fullName>
    </recommendedName>
</protein>
<dbReference type="RefSeq" id="WP_309490673.1">
    <property type="nucleotide sequence ID" value="NZ_JAENIG010000010.1"/>
</dbReference>
<proteinExistence type="predicted"/>
<comment type="caution">
    <text evidence="2">The sequence shown here is derived from an EMBL/GenBank/DDBJ whole genome shotgun (WGS) entry which is preliminary data.</text>
</comment>